<evidence type="ECO:0000313" key="9">
    <source>
        <dbReference type="Proteomes" id="UP001596484"/>
    </source>
</evidence>
<keyword evidence="9" id="KW-1185">Reference proteome</keyword>
<evidence type="ECO:0000256" key="2">
    <source>
        <dbReference type="ARBA" id="ARBA00004754"/>
    </source>
</evidence>
<comment type="catalytic activity">
    <reaction evidence="1">
        <text>5-hydroxy-2-oxo-4-ureido-2,5-dihydro-1H-imidazole-5-carboxylate + H(+) = (S)-allantoin + CO2</text>
        <dbReference type="Rhea" id="RHEA:26301"/>
        <dbReference type="ChEBI" id="CHEBI:15378"/>
        <dbReference type="ChEBI" id="CHEBI:15678"/>
        <dbReference type="ChEBI" id="CHEBI:16526"/>
        <dbReference type="ChEBI" id="CHEBI:58639"/>
        <dbReference type="EC" id="4.1.1.97"/>
    </reaction>
</comment>
<evidence type="ECO:0000259" key="7">
    <source>
        <dbReference type="Pfam" id="PF09349"/>
    </source>
</evidence>
<comment type="pathway">
    <text evidence="2">Purine metabolism; urate degradation; (S)-allantoin from urate: step 3/3.</text>
</comment>
<dbReference type="SUPFAM" id="SSF158694">
    <property type="entry name" value="UraD-Like"/>
    <property type="match status" value="1"/>
</dbReference>
<evidence type="ECO:0000256" key="1">
    <source>
        <dbReference type="ARBA" id="ARBA00001163"/>
    </source>
</evidence>
<gene>
    <name evidence="8" type="ORF">ACFQS9_25915</name>
</gene>
<keyword evidence="5" id="KW-0210">Decarboxylase</keyword>
<keyword evidence="6" id="KW-0456">Lyase</keyword>
<organism evidence="8 9">
    <name type="scientific">Rhodococcus daqingensis</name>
    <dbReference type="NCBI Taxonomy" id="2479363"/>
    <lineage>
        <taxon>Bacteria</taxon>
        <taxon>Bacillati</taxon>
        <taxon>Actinomycetota</taxon>
        <taxon>Actinomycetes</taxon>
        <taxon>Mycobacteriales</taxon>
        <taxon>Nocardiaceae</taxon>
        <taxon>Rhodococcus</taxon>
    </lineage>
</organism>
<dbReference type="EC" id="4.1.1.97" evidence="3"/>
<evidence type="ECO:0000256" key="3">
    <source>
        <dbReference type="ARBA" id="ARBA00012257"/>
    </source>
</evidence>
<proteinExistence type="predicted"/>
<dbReference type="NCBIfam" id="NF010372">
    <property type="entry name" value="PRK13798.1"/>
    <property type="match status" value="1"/>
</dbReference>
<dbReference type="InterPro" id="IPR018020">
    <property type="entry name" value="OHCU_decarboxylase"/>
</dbReference>
<accession>A0ABW2S5W5</accession>
<name>A0ABW2S5W5_9NOCA</name>
<sequence length="175" mass="19368">MLMHQGIGLDRFNALPERGAVHALFECCCSVTWARQVAAGRPYRAHSDLLTAADTELFELSEADIDRALEGHPGVARRAQTTASSLEQCAVWAPDEAIMAAVIEATARYEERFGYVYLWCAAGRDATELLGDLTHRLGNAPDTERKTMLGELAKINRSRIERMLGPEDGFADPRY</sequence>
<dbReference type="Proteomes" id="UP001596484">
    <property type="component" value="Unassembled WGS sequence"/>
</dbReference>
<dbReference type="EMBL" id="JBHTCS010000030">
    <property type="protein sequence ID" value="MFC7451337.1"/>
    <property type="molecule type" value="Genomic_DNA"/>
</dbReference>
<dbReference type="PANTHER" id="PTHR43466:SF1">
    <property type="entry name" value="2-OXO-4-HYDROXY-4-CARBOXY-5-UREIDOIMIDAZOLINE DECARBOXYLASE-RELATED"/>
    <property type="match status" value="1"/>
</dbReference>
<protein>
    <recommendedName>
        <fullName evidence="3">2-oxo-4-hydroxy-4-carboxy-5-ureidoimidazoline decarboxylase</fullName>
        <ecNumber evidence="3">4.1.1.97</ecNumber>
    </recommendedName>
</protein>
<keyword evidence="4" id="KW-0659">Purine metabolism</keyword>
<evidence type="ECO:0000256" key="5">
    <source>
        <dbReference type="ARBA" id="ARBA00022793"/>
    </source>
</evidence>
<dbReference type="RefSeq" id="WP_378409406.1">
    <property type="nucleotide sequence ID" value="NZ_JBHTCS010000030.1"/>
</dbReference>
<dbReference type="Gene3D" id="1.10.3330.10">
    <property type="entry name" value="Oxo-4-hydroxy-4-carboxy-5-ureidoimidazoline decarboxylase"/>
    <property type="match status" value="1"/>
</dbReference>
<dbReference type="Pfam" id="PF09349">
    <property type="entry name" value="OHCU_decarbox"/>
    <property type="match status" value="1"/>
</dbReference>
<dbReference type="InterPro" id="IPR036778">
    <property type="entry name" value="OHCU_decarboxylase_sf"/>
</dbReference>
<feature type="domain" description="Oxo-4-hydroxy-4-carboxy-5-ureidoimidazoline decarboxylase" evidence="7">
    <location>
        <begin position="13"/>
        <end position="161"/>
    </location>
</feature>
<evidence type="ECO:0000256" key="4">
    <source>
        <dbReference type="ARBA" id="ARBA00022631"/>
    </source>
</evidence>
<comment type="caution">
    <text evidence="8">The sequence shown here is derived from an EMBL/GenBank/DDBJ whole genome shotgun (WGS) entry which is preliminary data.</text>
</comment>
<reference evidence="9" key="1">
    <citation type="journal article" date="2019" name="Int. J. Syst. Evol. Microbiol.">
        <title>The Global Catalogue of Microorganisms (GCM) 10K type strain sequencing project: providing services to taxonomists for standard genome sequencing and annotation.</title>
        <authorList>
            <consortium name="The Broad Institute Genomics Platform"/>
            <consortium name="The Broad Institute Genome Sequencing Center for Infectious Disease"/>
            <person name="Wu L."/>
            <person name="Ma J."/>
        </authorList>
    </citation>
    <scope>NUCLEOTIDE SEQUENCE [LARGE SCALE GENOMIC DNA]</scope>
    <source>
        <strain evidence="9">ICMP 19430</strain>
    </source>
</reference>
<evidence type="ECO:0000256" key="6">
    <source>
        <dbReference type="ARBA" id="ARBA00023239"/>
    </source>
</evidence>
<evidence type="ECO:0000313" key="8">
    <source>
        <dbReference type="EMBL" id="MFC7451337.1"/>
    </source>
</evidence>
<dbReference type="PANTHER" id="PTHR43466">
    <property type="entry name" value="2-OXO-4-HYDROXY-4-CARBOXY-5-UREIDOIMIDAZOLINE DECARBOXYLASE-RELATED"/>
    <property type="match status" value="1"/>
</dbReference>